<dbReference type="OrthoDB" id="70823at2759"/>
<accession>A0A0F4YFR8</accession>
<dbReference type="InterPro" id="IPR011343">
    <property type="entry name" value="DeoC"/>
</dbReference>
<name>A0A0F4YFR8_RASE3</name>
<dbReference type="CDD" id="cd00959">
    <property type="entry name" value="DeoC"/>
    <property type="match status" value="1"/>
</dbReference>
<organism evidence="10 11">
    <name type="scientific">Rasamsonia emersonii (strain ATCC 16479 / CBS 393.64 / IMI 116815)</name>
    <dbReference type="NCBI Taxonomy" id="1408163"/>
    <lineage>
        <taxon>Eukaryota</taxon>
        <taxon>Fungi</taxon>
        <taxon>Dikarya</taxon>
        <taxon>Ascomycota</taxon>
        <taxon>Pezizomycotina</taxon>
        <taxon>Eurotiomycetes</taxon>
        <taxon>Eurotiomycetidae</taxon>
        <taxon>Eurotiales</taxon>
        <taxon>Trichocomaceae</taxon>
        <taxon>Rasamsonia</taxon>
    </lineage>
</organism>
<dbReference type="Proteomes" id="UP000053958">
    <property type="component" value="Unassembled WGS sequence"/>
</dbReference>
<dbReference type="InterPro" id="IPR002915">
    <property type="entry name" value="DeoC/FbaB/LacD_aldolase"/>
</dbReference>
<evidence type="ECO:0000256" key="7">
    <source>
        <dbReference type="ARBA" id="ARBA00048791"/>
    </source>
</evidence>
<dbReference type="GO" id="GO:0016052">
    <property type="term" value="P:carbohydrate catabolic process"/>
    <property type="evidence" value="ECO:0007669"/>
    <property type="project" value="TreeGrafter"/>
</dbReference>
<evidence type="ECO:0000313" key="10">
    <source>
        <dbReference type="EMBL" id="KKA17102.1"/>
    </source>
</evidence>
<evidence type="ECO:0000256" key="5">
    <source>
        <dbReference type="ARBA" id="ARBA00023270"/>
    </source>
</evidence>
<feature type="compositionally biased region" description="Gly residues" evidence="9">
    <location>
        <begin position="73"/>
        <end position="95"/>
    </location>
</feature>
<dbReference type="FunFam" id="3.20.20.70:FF:000198">
    <property type="entry name" value="Deoxyribose-phosphate aldolase"/>
    <property type="match status" value="1"/>
</dbReference>
<dbReference type="InterPro" id="IPR013785">
    <property type="entry name" value="Aldolase_TIM"/>
</dbReference>
<keyword evidence="4" id="KW-0456">Lyase</keyword>
<dbReference type="NCBIfam" id="TIGR00126">
    <property type="entry name" value="deoC"/>
    <property type="match status" value="1"/>
</dbReference>
<keyword evidence="5" id="KW-0704">Schiff base</keyword>
<comment type="similarity">
    <text evidence="1">Belongs to the DeoC/FbaB aldolase family. DeoC type 1 subfamily.</text>
</comment>
<dbReference type="GO" id="GO:0046386">
    <property type="term" value="P:deoxyribose phosphate catabolic process"/>
    <property type="evidence" value="ECO:0007669"/>
    <property type="project" value="UniProtKB-UniPathway"/>
</dbReference>
<evidence type="ECO:0000256" key="2">
    <source>
        <dbReference type="ARBA" id="ARBA00012515"/>
    </source>
</evidence>
<feature type="region of interest" description="Disordered" evidence="9">
    <location>
        <begin position="61"/>
        <end position="95"/>
    </location>
</feature>
<dbReference type="UniPathway" id="UPA00002">
    <property type="reaction ID" value="UER00468"/>
</dbReference>
<dbReference type="GO" id="GO:0005737">
    <property type="term" value="C:cytoplasm"/>
    <property type="evidence" value="ECO:0007669"/>
    <property type="project" value="InterPro"/>
</dbReference>
<keyword evidence="3" id="KW-0963">Cytoplasm</keyword>
<dbReference type="GO" id="GO:0009264">
    <property type="term" value="P:deoxyribonucleotide catabolic process"/>
    <property type="evidence" value="ECO:0007669"/>
    <property type="project" value="InterPro"/>
</dbReference>
<keyword evidence="11" id="KW-1185">Reference proteome</keyword>
<dbReference type="InterPro" id="IPR024491">
    <property type="entry name" value="Se_SelK/SelG"/>
</dbReference>
<dbReference type="EMBL" id="LASV01000713">
    <property type="protein sequence ID" value="KKA17102.1"/>
    <property type="molecule type" value="Genomic_DNA"/>
</dbReference>
<dbReference type="GeneID" id="25321219"/>
<comment type="function">
    <text evidence="8">Catalyzes a reversible aldol reaction between acetaldehyde and D-glyceraldehyde 3-phosphate to generate 2-deoxy-D-ribose 5-phosphate.</text>
</comment>
<dbReference type="SUPFAM" id="SSF51569">
    <property type="entry name" value="Aldolase"/>
    <property type="match status" value="1"/>
</dbReference>
<dbReference type="GO" id="GO:0004139">
    <property type="term" value="F:deoxyribose-phosphate aldolase activity"/>
    <property type="evidence" value="ECO:0007669"/>
    <property type="project" value="UniProtKB-EC"/>
</dbReference>
<dbReference type="PANTHER" id="PTHR10889:SF1">
    <property type="entry name" value="DEOXYRIBOSE-PHOSPHATE ALDOLASE"/>
    <property type="match status" value="1"/>
</dbReference>
<evidence type="ECO:0000256" key="8">
    <source>
        <dbReference type="ARBA" id="ARBA00056337"/>
    </source>
</evidence>
<dbReference type="STRING" id="1408163.A0A0F4YFR8"/>
<evidence type="ECO:0000256" key="1">
    <source>
        <dbReference type="ARBA" id="ARBA00010936"/>
    </source>
</evidence>
<sequence length="391" mass="41873">MSAPSSSRPYVSGGQMLQSPPLSVRVIRFFESIYIFLGLYFVSLFSLDPYTAAQSSQFNVARPQNKPNTRPRWGGGSYGGGYGGGGGPGGSGGPRRIGRVDDIRGPECRSCHLENHLYLHWTMSAQVAPPTTDADWATLISTTKDGLPESEVVYPTPAPSSIAKTIDHTQLDPSVRLEQITALCEEARKYNFATVCVRFPNVARAVDLLKDTDIGVSCVIGFPEGTQKTADKVEEAKSAVQRGASELDMVMNWPLLQQGKYTEVYDDVHAVRKAAPSPTKLKVILETSQLSRDEVIAGCVISSMAGADFVKTSTGYKGEGASVENVRLMRETVDLIGKGCKVKASGGIRSAERCIAMLKSGADRIGASAGVRIMQELGGNIEAASTPQGNF</sequence>
<proteinExistence type="inferred from homology"/>
<comment type="catalytic activity">
    <reaction evidence="7">
        <text>2-deoxy-D-ribose 5-phosphate = D-glyceraldehyde 3-phosphate + acetaldehyde</text>
        <dbReference type="Rhea" id="RHEA:12821"/>
        <dbReference type="ChEBI" id="CHEBI:15343"/>
        <dbReference type="ChEBI" id="CHEBI:59776"/>
        <dbReference type="ChEBI" id="CHEBI:62877"/>
        <dbReference type="EC" id="4.1.2.4"/>
    </reaction>
</comment>
<dbReference type="AlphaFoldDB" id="A0A0F4YFR8"/>
<evidence type="ECO:0000256" key="3">
    <source>
        <dbReference type="ARBA" id="ARBA00022490"/>
    </source>
</evidence>
<reference evidence="10 11" key="1">
    <citation type="submission" date="2015-04" db="EMBL/GenBank/DDBJ databases">
        <authorList>
            <person name="Heijne W.H."/>
            <person name="Fedorova N.D."/>
            <person name="Nierman W.C."/>
            <person name="Vollebregt A.W."/>
            <person name="Zhao Z."/>
            <person name="Wu L."/>
            <person name="Kumar M."/>
            <person name="Stam H."/>
            <person name="van den Berg M.A."/>
            <person name="Pel H.J."/>
        </authorList>
    </citation>
    <scope>NUCLEOTIDE SEQUENCE [LARGE SCALE GENOMIC DNA]</scope>
    <source>
        <strain evidence="10 11">CBS 393.64</strain>
    </source>
</reference>
<gene>
    <name evidence="10" type="ORF">T310_9279</name>
</gene>
<dbReference type="InterPro" id="IPR028581">
    <property type="entry name" value="DeoC_typeI"/>
</dbReference>
<dbReference type="Pfam" id="PF01791">
    <property type="entry name" value="DeoC"/>
    <property type="match status" value="1"/>
</dbReference>
<dbReference type="PANTHER" id="PTHR10889">
    <property type="entry name" value="DEOXYRIBOSE-PHOSPHATE ALDOLASE"/>
    <property type="match status" value="1"/>
</dbReference>
<dbReference type="Pfam" id="PF10961">
    <property type="entry name" value="SelK_SelG"/>
    <property type="match status" value="1"/>
</dbReference>
<comment type="caution">
    <text evidence="10">The sequence shown here is derived from an EMBL/GenBank/DDBJ whole genome shotgun (WGS) entry which is preliminary data.</text>
</comment>
<evidence type="ECO:0000256" key="4">
    <source>
        <dbReference type="ARBA" id="ARBA00023239"/>
    </source>
</evidence>
<evidence type="ECO:0000313" key="11">
    <source>
        <dbReference type="Proteomes" id="UP000053958"/>
    </source>
</evidence>
<evidence type="ECO:0000256" key="9">
    <source>
        <dbReference type="SAM" id="MobiDB-lite"/>
    </source>
</evidence>
<dbReference type="SMART" id="SM01133">
    <property type="entry name" value="DeoC"/>
    <property type="match status" value="1"/>
</dbReference>
<evidence type="ECO:0000256" key="6">
    <source>
        <dbReference type="ARBA" id="ARBA00032755"/>
    </source>
</evidence>
<dbReference type="RefSeq" id="XP_013323714.1">
    <property type="nucleotide sequence ID" value="XM_013468260.1"/>
</dbReference>
<dbReference type="EC" id="4.1.2.4" evidence="2"/>
<dbReference type="Gene3D" id="3.20.20.70">
    <property type="entry name" value="Aldolase class I"/>
    <property type="match status" value="1"/>
</dbReference>
<protein>
    <recommendedName>
        <fullName evidence="2">deoxyribose-phosphate aldolase</fullName>
        <ecNumber evidence="2">4.1.2.4</ecNumber>
    </recommendedName>
    <alternativeName>
        <fullName evidence="6">2-deoxy-D-ribose 5-phosphate aldolase</fullName>
    </alternativeName>
</protein>
<dbReference type="HAMAP" id="MF_00114">
    <property type="entry name" value="DeoC_type1"/>
    <property type="match status" value="1"/>
</dbReference>